<dbReference type="NCBIfam" id="NF001419">
    <property type="entry name" value="PRK00293.1"/>
    <property type="match status" value="1"/>
</dbReference>
<dbReference type="Gene3D" id="2.60.40.1250">
    <property type="entry name" value="Thiol:disulfide interchange protein DsbD, N-terminal domain"/>
    <property type="match status" value="1"/>
</dbReference>
<feature type="signal peptide" evidence="8">
    <location>
        <begin position="1"/>
        <end position="21"/>
    </location>
</feature>
<reference evidence="11" key="1">
    <citation type="journal article" date="2019" name="Int. J. Syst. Evol. Microbiol.">
        <title>The Global Catalogue of Microorganisms (GCM) 10K type strain sequencing project: providing services to taxonomists for standard genome sequencing and annotation.</title>
        <authorList>
            <consortium name="The Broad Institute Genomics Platform"/>
            <consortium name="The Broad Institute Genome Sequencing Center for Infectious Disease"/>
            <person name="Wu L."/>
            <person name="Ma J."/>
        </authorList>
    </citation>
    <scope>NUCLEOTIDE SEQUENCE [LARGE SCALE GENOMIC DNA]</scope>
    <source>
        <strain evidence="11">KCTC 52438</strain>
    </source>
</reference>
<feature type="transmembrane region" description="Helical" evidence="7">
    <location>
        <begin position="193"/>
        <end position="215"/>
    </location>
</feature>
<feature type="transmembrane region" description="Helical" evidence="7">
    <location>
        <begin position="419"/>
        <end position="436"/>
    </location>
</feature>
<dbReference type="EMBL" id="JBHRSZ010000004">
    <property type="protein sequence ID" value="MFC3151325.1"/>
    <property type="molecule type" value="Genomic_DNA"/>
</dbReference>
<dbReference type="Gene3D" id="3.40.30.10">
    <property type="entry name" value="Glutaredoxin"/>
    <property type="match status" value="1"/>
</dbReference>
<keyword evidence="11" id="KW-1185">Reference proteome</keyword>
<dbReference type="SUPFAM" id="SSF52833">
    <property type="entry name" value="Thioredoxin-like"/>
    <property type="match status" value="1"/>
</dbReference>
<dbReference type="PANTHER" id="PTHR32234">
    <property type="entry name" value="THIOL:DISULFIDE INTERCHANGE PROTEIN DSBD"/>
    <property type="match status" value="1"/>
</dbReference>
<dbReference type="InterPro" id="IPR036929">
    <property type="entry name" value="DsbDN_sf"/>
</dbReference>
<dbReference type="Pfam" id="PF11412">
    <property type="entry name" value="DsbD_N"/>
    <property type="match status" value="1"/>
</dbReference>
<dbReference type="Pfam" id="PF02683">
    <property type="entry name" value="DsbD_TM"/>
    <property type="match status" value="1"/>
</dbReference>
<comment type="caution">
    <text evidence="10">The sequence shown here is derived from an EMBL/GenBank/DDBJ whole genome shotgun (WGS) entry which is preliminary data.</text>
</comment>
<dbReference type="PROSITE" id="PS51352">
    <property type="entry name" value="THIOREDOXIN_2"/>
    <property type="match status" value="1"/>
</dbReference>
<evidence type="ECO:0000259" key="9">
    <source>
        <dbReference type="PROSITE" id="PS51352"/>
    </source>
</evidence>
<evidence type="ECO:0000256" key="2">
    <source>
        <dbReference type="ARBA" id="ARBA00022475"/>
    </source>
</evidence>
<dbReference type="RefSeq" id="WP_386719877.1">
    <property type="nucleotide sequence ID" value="NZ_JBHRSZ010000004.1"/>
</dbReference>
<keyword evidence="8" id="KW-0732">Signal</keyword>
<dbReference type="PANTHER" id="PTHR32234:SF0">
    <property type="entry name" value="THIOL:DISULFIDE INTERCHANGE PROTEIN DSBD"/>
    <property type="match status" value="1"/>
</dbReference>
<evidence type="ECO:0000256" key="3">
    <source>
        <dbReference type="ARBA" id="ARBA00022692"/>
    </source>
</evidence>
<dbReference type="InterPro" id="IPR003834">
    <property type="entry name" value="Cyt_c_assmbl_TM_dom"/>
</dbReference>
<feature type="transmembrane region" description="Helical" evidence="7">
    <location>
        <begin position="318"/>
        <end position="348"/>
    </location>
</feature>
<dbReference type="EC" id="1.8.1.8" evidence="10"/>
<dbReference type="GO" id="GO:0047134">
    <property type="term" value="F:protein-disulfide reductase [NAD(P)H] activity"/>
    <property type="evidence" value="ECO:0007669"/>
    <property type="project" value="UniProtKB-EC"/>
</dbReference>
<keyword evidence="10" id="KW-0560">Oxidoreductase</keyword>
<proteinExistence type="predicted"/>
<feature type="transmembrane region" description="Helical" evidence="7">
    <location>
        <begin position="274"/>
        <end position="297"/>
    </location>
</feature>
<dbReference type="InterPro" id="IPR036249">
    <property type="entry name" value="Thioredoxin-like_sf"/>
</dbReference>
<keyword evidence="5 7" id="KW-1133">Transmembrane helix</keyword>
<keyword evidence="6 7" id="KW-0472">Membrane</keyword>
<evidence type="ECO:0000313" key="10">
    <source>
        <dbReference type="EMBL" id="MFC3151325.1"/>
    </source>
</evidence>
<dbReference type="SUPFAM" id="SSF74863">
    <property type="entry name" value="Thiol:disulfide interchange protein DsbD, N-terminal domain (DsbD-alpha)"/>
    <property type="match status" value="1"/>
</dbReference>
<accession>A0ABV7HGS3</accession>
<evidence type="ECO:0000256" key="8">
    <source>
        <dbReference type="SAM" id="SignalP"/>
    </source>
</evidence>
<dbReference type="Pfam" id="PF13899">
    <property type="entry name" value="Thioredoxin_7"/>
    <property type="match status" value="1"/>
</dbReference>
<keyword evidence="3 7" id="KW-0812">Transmembrane</keyword>
<feature type="chain" id="PRO_5046830780" evidence="8">
    <location>
        <begin position="22"/>
        <end position="606"/>
    </location>
</feature>
<protein>
    <submittedName>
        <fullName evidence="10">Protein-disulfide reductase DsbD</fullName>
        <ecNumber evidence="10">1.8.1.8</ecNumber>
    </submittedName>
</protein>
<evidence type="ECO:0000256" key="6">
    <source>
        <dbReference type="ARBA" id="ARBA00023136"/>
    </source>
</evidence>
<sequence>MQAFLGVLMLGLLFGANPSYSANGSLWDSASNGGLFTQEEPEFLPVDEAFQFESEISNDNRLIIRWNITDGYYLYEDRFSVKDAAGNKLDFETIEGKSKEKDDPAFGLVQVYYHGWAVAVTPDVEGEVKVQYQGCADAGLCYPPTRKTAFWEGGVSDGSLSDLTSNNGSNSSAKSSVNSTATSSEAGALLQEGFFITLLMFLGIGLGLAFTPCVLPMLPILSSVVVNHQGKHKHSAFLASFSYVLGMAVTYSALGVAMAGFGDAVQMQAWLQQPIVVGVFAAIFVALALSMFGLYELQLPEFIRSKLSGAGEGSKNHGLFGCIVLGAISALVVSPCVSGPLAGVLIYISTTQDMLLGGSALFAMALGMGLPLMAVVLGGRNVLPKAGVWMEQVKVVFGVMLLLMALYLVKHLLTTEMLAIMVSVILIVFTIWAGVLDSVTNALYRGILLVVFVYSLALLASGLSGKASFDTPLSFVTIGSKAVAQETKLDVLKVTPGVELEQVLAQSKRQEKPIMLDVLADWCVSCFVMEKDILVKDDVKAMMSGVDIVKVDITEVAEANAQFLQEQSLFGPPAFLFYDAQGNQIGRIVGEVTKAEFEAYYRSLTF</sequence>
<feature type="transmembrane region" description="Helical" evidence="7">
    <location>
        <begin position="395"/>
        <end position="413"/>
    </location>
</feature>
<name>A0ABV7HGS3_9GAMM</name>
<organism evidence="10 11">
    <name type="scientific">Litoribrevibacter euphylliae</name>
    <dbReference type="NCBI Taxonomy" id="1834034"/>
    <lineage>
        <taxon>Bacteria</taxon>
        <taxon>Pseudomonadati</taxon>
        <taxon>Pseudomonadota</taxon>
        <taxon>Gammaproteobacteria</taxon>
        <taxon>Oceanospirillales</taxon>
        <taxon>Oceanospirillaceae</taxon>
        <taxon>Litoribrevibacter</taxon>
    </lineage>
</organism>
<feature type="transmembrane region" description="Helical" evidence="7">
    <location>
        <begin position="360"/>
        <end position="383"/>
    </location>
</feature>
<evidence type="ECO:0000256" key="7">
    <source>
        <dbReference type="SAM" id="Phobius"/>
    </source>
</evidence>
<comment type="subcellular location">
    <subcellularLocation>
        <location evidence="1">Cell membrane</location>
        <topology evidence="1">Multi-pass membrane protein</topology>
    </subcellularLocation>
</comment>
<evidence type="ECO:0000256" key="4">
    <source>
        <dbReference type="ARBA" id="ARBA00022748"/>
    </source>
</evidence>
<dbReference type="InterPro" id="IPR028250">
    <property type="entry name" value="DsbDN"/>
</dbReference>
<gene>
    <name evidence="10" type="primary">dsbD</name>
    <name evidence="10" type="ORF">ACFOEK_09835</name>
</gene>
<feature type="domain" description="Thioredoxin" evidence="9">
    <location>
        <begin position="483"/>
        <end position="606"/>
    </location>
</feature>
<feature type="transmembrane region" description="Helical" evidence="7">
    <location>
        <begin position="236"/>
        <end position="262"/>
    </location>
</feature>
<dbReference type="InterPro" id="IPR013766">
    <property type="entry name" value="Thioredoxin_domain"/>
</dbReference>
<keyword evidence="4" id="KW-0201">Cytochrome c-type biogenesis</keyword>
<feature type="transmembrane region" description="Helical" evidence="7">
    <location>
        <begin position="443"/>
        <end position="463"/>
    </location>
</feature>
<keyword evidence="2" id="KW-1003">Cell membrane</keyword>
<dbReference type="Proteomes" id="UP001595476">
    <property type="component" value="Unassembled WGS sequence"/>
</dbReference>
<evidence type="ECO:0000256" key="5">
    <source>
        <dbReference type="ARBA" id="ARBA00022989"/>
    </source>
</evidence>
<evidence type="ECO:0000256" key="1">
    <source>
        <dbReference type="ARBA" id="ARBA00004651"/>
    </source>
</evidence>
<evidence type="ECO:0000313" key="11">
    <source>
        <dbReference type="Proteomes" id="UP001595476"/>
    </source>
</evidence>